<evidence type="ECO:0000313" key="12">
    <source>
        <dbReference type="EMBL" id="CAF1653162.1"/>
    </source>
</evidence>
<dbReference type="InterPro" id="IPR050569">
    <property type="entry name" value="TAAR"/>
</dbReference>
<keyword evidence="4 9" id="KW-1133">Transmembrane helix</keyword>
<keyword evidence="5" id="KW-0297">G-protein coupled receptor</keyword>
<dbReference type="GO" id="GO:0005886">
    <property type="term" value="C:plasma membrane"/>
    <property type="evidence" value="ECO:0007669"/>
    <property type="project" value="UniProtKB-SubCell"/>
</dbReference>
<evidence type="ECO:0000256" key="9">
    <source>
        <dbReference type="SAM" id="Phobius"/>
    </source>
</evidence>
<feature type="transmembrane region" description="Helical" evidence="9">
    <location>
        <begin position="7"/>
        <end position="30"/>
    </location>
</feature>
<evidence type="ECO:0000256" key="4">
    <source>
        <dbReference type="ARBA" id="ARBA00022989"/>
    </source>
</evidence>
<feature type="domain" description="G-protein coupled receptors family 1 profile" evidence="10">
    <location>
        <begin position="20"/>
        <end position="272"/>
    </location>
</feature>
<dbReference type="Gene3D" id="1.20.1070.10">
    <property type="entry name" value="Rhodopsin 7-helix transmembrane proteins"/>
    <property type="match status" value="1"/>
</dbReference>
<dbReference type="SUPFAM" id="SSF81321">
    <property type="entry name" value="Family A G protein-coupled receptor-like"/>
    <property type="match status" value="1"/>
</dbReference>
<keyword evidence="8" id="KW-0807">Transducer</keyword>
<dbReference type="PROSITE" id="PS50262">
    <property type="entry name" value="G_PROTEIN_RECEP_F1_2"/>
    <property type="match status" value="1"/>
</dbReference>
<evidence type="ECO:0000256" key="3">
    <source>
        <dbReference type="ARBA" id="ARBA00022692"/>
    </source>
</evidence>
<keyword evidence="6 9" id="KW-0472">Membrane</keyword>
<dbReference type="Proteomes" id="UP000663877">
    <property type="component" value="Unassembled WGS sequence"/>
</dbReference>
<dbReference type="Proteomes" id="UP000663832">
    <property type="component" value="Unassembled WGS sequence"/>
</dbReference>
<comment type="caution">
    <text evidence="12">The sequence shown here is derived from an EMBL/GenBank/DDBJ whole genome shotgun (WGS) entry which is preliminary data.</text>
</comment>
<feature type="transmembrane region" description="Helical" evidence="9">
    <location>
        <begin position="79"/>
        <end position="101"/>
    </location>
</feature>
<evidence type="ECO:0000256" key="2">
    <source>
        <dbReference type="ARBA" id="ARBA00022475"/>
    </source>
</evidence>
<evidence type="ECO:0000313" key="13">
    <source>
        <dbReference type="Proteomes" id="UP000663832"/>
    </source>
</evidence>
<evidence type="ECO:0000256" key="6">
    <source>
        <dbReference type="ARBA" id="ARBA00023136"/>
    </source>
</evidence>
<feature type="transmembrane region" description="Helical" evidence="9">
    <location>
        <begin position="177"/>
        <end position="200"/>
    </location>
</feature>
<keyword evidence="3 9" id="KW-0812">Transmembrane</keyword>
<dbReference type="GO" id="GO:0004930">
    <property type="term" value="F:G protein-coupled receptor activity"/>
    <property type="evidence" value="ECO:0007669"/>
    <property type="project" value="UniProtKB-KW"/>
</dbReference>
<feature type="transmembrane region" description="Helical" evidence="9">
    <location>
        <begin position="152"/>
        <end position="171"/>
    </location>
</feature>
<dbReference type="Pfam" id="PF00001">
    <property type="entry name" value="7tm_1"/>
    <property type="match status" value="1"/>
</dbReference>
<feature type="transmembrane region" description="Helical" evidence="9">
    <location>
        <begin position="257"/>
        <end position="280"/>
    </location>
</feature>
<name>A0A816ERY5_9BILA</name>
<dbReference type="CDD" id="cd00637">
    <property type="entry name" value="7tm_classA_rhodopsin-like"/>
    <property type="match status" value="1"/>
</dbReference>
<organism evidence="12 13">
    <name type="scientific">Adineta steineri</name>
    <dbReference type="NCBI Taxonomy" id="433720"/>
    <lineage>
        <taxon>Eukaryota</taxon>
        <taxon>Metazoa</taxon>
        <taxon>Spiralia</taxon>
        <taxon>Gnathifera</taxon>
        <taxon>Rotifera</taxon>
        <taxon>Eurotatoria</taxon>
        <taxon>Bdelloidea</taxon>
        <taxon>Adinetida</taxon>
        <taxon>Adinetidae</taxon>
        <taxon>Adineta</taxon>
    </lineage>
</organism>
<evidence type="ECO:0000256" key="1">
    <source>
        <dbReference type="ARBA" id="ARBA00004651"/>
    </source>
</evidence>
<dbReference type="EMBL" id="CAJNOI010003799">
    <property type="protein sequence ID" value="CAF1529670.1"/>
    <property type="molecule type" value="Genomic_DNA"/>
</dbReference>
<keyword evidence="7" id="KW-0675">Receptor</keyword>
<reference evidence="12" key="1">
    <citation type="submission" date="2021-02" db="EMBL/GenBank/DDBJ databases">
        <authorList>
            <person name="Nowell W R."/>
        </authorList>
    </citation>
    <scope>NUCLEOTIDE SEQUENCE</scope>
</reference>
<feature type="transmembrane region" description="Helical" evidence="9">
    <location>
        <begin position="42"/>
        <end position="67"/>
    </location>
</feature>
<dbReference type="AlphaFoldDB" id="A0A816ERY5"/>
<keyword evidence="13" id="KW-1185">Reference proteome</keyword>
<dbReference type="PANTHER" id="PTHR24249:SF372">
    <property type="entry name" value="G-PROTEIN COUPLED RECEPTORS FAMILY 1 PROFILE DOMAIN-CONTAINING PROTEIN"/>
    <property type="match status" value="1"/>
</dbReference>
<keyword evidence="2" id="KW-1003">Cell membrane</keyword>
<dbReference type="InterPro" id="IPR000276">
    <property type="entry name" value="GPCR_Rhodpsn"/>
</dbReference>
<proteinExistence type="predicted"/>
<feature type="transmembrane region" description="Helical" evidence="9">
    <location>
        <begin position="221"/>
        <end position="245"/>
    </location>
</feature>
<dbReference type="OrthoDB" id="9984806at2759"/>
<sequence>MGDLIKFILILIFENPAIFVSILIFHHFAVHHESRSKLKNHGWFILLLVNFIQLTIDLPMPMSFYYINRIWPKTNAYCVWWTWFEFSLNTIGLFLMSWISIQRHLFIFHPQTIFENTWKKWILHILPIILCLSWTPLFYFIVVVLSPYCVTIWDFNSVICGIPCYFTANFIGQFDFIFNIAFPVMMIMFANVTLIVRVIYQKRSRHQTIHWQRHRRMVLQLWIVSSLYMACWLPMTITQLIQITLMPSFMMDQLDRILFIVYFTPLLLPIICLSVLPELLTKIRSFIRKSTRVNRVHVVALTGQMKRTTAKITIR</sequence>
<evidence type="ECO:0000256" key="8">
    <source>
        <dbReference type="ARBA" id="ARBA00023224"/>
    </source>
</evidence>
<evidence type="ECO:0000259" key="10">
    <source>
        <dbReference type="PROSITE" id="PS50262"/>
    </source>
</evidence>
<gene>
    <name evidence="11" type="ORF">BJG266_LOCUS44816</name>
    <name evidence="12" type="ORF">QVE165_LOCUS61790</name>
</gene>
<protein>
    <recommendedName>
        <fullName evidence="10">G-protein coupled receptors family 1 profile domain-containing protein</fullName>
    </recommendedName>
</protein>
<comment type="subcellular location">
    <subcellularLocation>
        <location evidence="1">Cell membrane</location>
        <topology evidence="1">Multi-pass membrane protein</topology>
    </subcellularLocation>
</comment>
<evidence type="ECO:0000256" key="5">
    <source>
        <dbReference type="ARBA" id="ARBA00023040"/>
    </source>
</evidence>
<feature type="transmembrane region" description="Helical" evidence="9">
    <location>
        <begin position="121"/>
        <end position="145"/>
    </location>
</feature>
<dbReference type="InterPro" id="IPR017452">
    <property type="entry name" value="GPCR_Rhodpsn_7TM"/>
</dbReference>
<evidence type="ECO:0000313" key="11">
    <source>
        <dbReference type="EMBL" id="CAF1529670.1"/>
    </source>
</evidence>
<dbReference type="PANTHER" id="PTHR24249">
    <property type="entry name" value="HISTAMINE RECEPTOR-RELATED G-PROTEIN COUPLED RECEPTOR"/>
    <property type="match status" value="1"/>
</dbReference>
<evidence type="ECO:0000256" key="7">
    <source>
        <dbReference type="ARBA" id="ARBA00023170"/>
    </source>
</evidence>
<dbReference type="EMBL" id="CAJNOM010004165">
    <property type="protein sequence ID" value="CAF1653162.1"/>
    <property type="molecule type" value="Genomic_DNA"/>
</dbReference>
<accession>A0A816ERY5</accession>